<dbReference type="EMBL" id="PZPL01000001">
    <property type="protein sequence ID" value="PTL74093.1"/>
    <property type="molecule type" value="Genomic_DNA"/>
</dbReference>
<evidence type="ECO:0000313" key="2">
    <source>
        <dbReference type="EMBL" id="PTL74093.1"/>
    </source>
</evidence>
<name>A0A2T4UX40_9MICO</name>
<organism evidence="2 3">
    <name type="scientific">Rathayibacter caricis DSM 15933</name>
    <dbReference type="NCBI Taxonomy" id="1328867"/>
    <lineage>
        <taxon>Bacteria</taxon>
        <taxon>Bacillati</taxon>
        <taxon>Actinomycetota</taxon>
        <taxon>Actinomycetes</taxon>
        <taxon>Micrococcales</taxon>
        <taxon>Microbacteriaceae</taxon>
        <taxon>Rathayibacter</taxon>
    </lineage>
</organism>
<dbReference type="Proteomes" id="UP000241085">
    <property type="component" value="Unassembled WGS sequence"/>
</dbReference>
<accession>A0A2T4UX40</accession>
<protein>
    <submittedName>
        <fullName evidence="2">Uncharacterized protein</fullName>
    </submittedName>
</protein>
<gene>
    <name evidence="2" type="ORF">C1I63_15445</name>
</gene>
<comment type="caution">
    <text evidence="2">The sequence shown here is derived from an EMBL/GenBank/DDBJ whole genome shotgun (WGS) entry which is preliminary data.</text>
</comment>
<evidence type="ECO:0000313" key="3">
    <source>
        <dbReference type="Proteomes" id="UP000241085"/>
    </source>
</evidence>
<keyword evidence="3" id="KW-1185">Reference proteome</keyword>
<dbReference type="RefSeq" id="WP_107575332.1">
    <property type="nucleotide sequence ID" value="NZ_PZPL01000001.1"/>
</dbReference>
<sequence length="182" mass="18481">MSTDHGNTGSNPNGSTYTGQEDASVAEATATSTAAGTPGDVGMSATSARSSDGGTGVPTRGAPPHSGLPSELRDTAFEHAGAEYALVPSGHEEWQVRHPDGRAVGKLAVISHAGEEAEAVFVSSRLGSEDAVAEGTDWRGLVSAVINDEAADQREGVDLDPAAVRVRGGLISREATDVTDLS</sequence>
<dbReference type="AlphaFoldDB" id="A0A2T4UX40"/>
<proteinExistence type="predicted"/>
<feature type="region of interest" description="Disordered" evidence="1">
    <location>
        <begin position="1"/>
        <end position="76"/>
    </location>
</feature>
<feature type="compositionally biased region" description="Polar residues" evidence="1">
    <location>
        <begin position="1"/>
        <end position="21"/>
    </location>
</feature>
<reference evidence="2 3" key="1">
    <citation type="submission" date="2018-03" db="EMBL/GenBank/DDBJ databases">
        <title>Bacteriophage NCPPB3778 and a type I-E CRISPR drive the evolution of the US Biological Select Agent, Rathayibacter toxicus.</title>
        <authorList>
            <person name="Davis E.W.II."/>
            <person name="Tabima J.F."/>
            <person name="Weisberg A.J."/>
            <person name="Dantas Lopes L."/>
            <person name="Wiseman M.S."/>
            <person name="Wiseman M.S."/>
            <person name="Pupko T."/>
            <person name="Belcher M.S."/>
            <person name="Sechler A.J."/>
            <person name="Tancos M.A."/>
            <person name="Schroeder B.K."/>
            <person name="Murray T.D."/>
            <person name="Luster D.G."/>
            <person name="Schneider W.L."/>
            <person name="Rogers E."/>
            <person name="Andreote F.D."/>
            <person name="Grunwald N.J."/>
            <person name="Putnam M.L."/>
            <person name="Chang J.H."/>
        </authorList>
    </citation>
    <scope>NUCLEOTIDE SEQUENCE [LARGE SCALE GENOMIC DNA]</scope>
    <source>
        <strain evidence="2 3">DSM 15933</strain>
    </source>
</reference>
<evidence type="ECO:0000256" key="1">
    <source>
        <dbReference type="SAM" id="MobiDB-lite"/>
    </source>
</evidence>
<feature type="compositionally biased region" description="Low complexity" evidence="1">
    <location>
        <begin position="23"/>
        <end position="37"/>
    </location>
</feature>